<feature type="binding site" evidence="5">
    <location>
        <position position="361"/>
    </location>
    <ligand>
        <name>Mn(2+)</name>
        <dbReference type="ChEBI" id="CHEBI:29035"/>
        <label>2</label>
    </ligand>
</feature>
<dbReference type="Pfam" id="PF01546">
    <property type="entry name" value="Peptidase_M20"/>
    <property type="match status" value="1"/>
</dbReference>
<feature type="binding site" evidence="5">
    <location>
        <position position="162"/>
    </location>
    <ligand>
        <name>Mn(2+)</name>
        <dbReference type="ChEBI" id="CHEBI:29035"/>
        <label>2</label>
    </ligand>
</feature>
<organism evidence="7 8">
    <name type="scientific">Streptococcus agalactiae LMG 14747</name>
    <dbReference type="NCBI Taxonomy" id="1154860"/>
    <lineage>
        <taxon>Bacteria</taxon>
        <taxon>Bacillati</taxon>
        <taxon>Bacillota</taxon>
        <taxon>Bacilli</taxon>
        <taxon>Lactobacillales</taxon>
        <taxon>Streptococcaceae</taxon>
        <taxon>Streptococcus</taxon>
    </lineage>
</organism>
<evidence type="ECO:0000313" key="8">
    <source>
        <dbReference type="Proteomes" id="UP000018482"/>
    </source>
</evidence>
<reference evidence="7 8" key="1">
    <citation type="submission" date="2013-05" db="EMBL/GenBank/DDBJ databases">
        <authorList>
            <person name="Richards V.P."/>
            <person name="Durkin S.A.S."/>
            <person name="Kim M."/>
            <person name="Pavinski Bitar P.D."/>
            <person name="Stanhope M.J."/>
            <person name="Town C.D."/>
            <person name="Venter J.C."/>
        </authorList>
    </citation>
    <scope>NUCLEOTIDE SEQUENCE [LARGE SCALE GENOMIC DNA]</scope>
    <source>
        <strain evidence="7 8">LMG 14747</strain>
    </source>
</reference>
<evidence type="ECO:0000256" key="5">
    <source>
        <dbReference type="PIRSR" id="PIRSR005962-1"/>
    </source>
</evidence>
<dbReference type="Gene3D" id="3.40.630.10">
    <property type="entry name" value="Zn peptidases"/>
    <property type="match status" value="1"/>
</dbReference>
<accession>V6Z117</accession>
<dbReference type="eggNOG" id="COG1473">
    <property type="taxonomic scope" value="Bacteria"/>
</dbReference>
<dbReference type="InterPro" id="IPR036264">
    <property type="entry name" value="Bact_exopeptidase_dim_dom"/>
</dbReference>
<dbReference type="Proteomes" id="UP000018482">
    <property type="component" value="Unassembled WGS sequence"/>
</dbReference>
<comment type="cofactor">
    <cofactor evidence="5">
        <name>Mn(2+)</name>
        <dbReference type="ChEBI" id="CHEBI:29035"/>
    </cofactor>
    <text evidence="5">The Mn(2+) ion enhances activity.</text>
</comment>
<keyword evidence="5" id="KW-0464">Manganese</keyword>
<dbReference type="GO" id="GO:0050118">
    <property type="term" value="F:N-acetyldiaminopimelate deacetylase activity"/>
    <property type="evidence" value="ECO:0007669"/>
    <property type="project" value="UniProtKB-ARBA"/>
</dbReference>
<proteinExistence type="predicted"/>
<dbReference type="EMBL" id="ANQC01000055">
    <property type="protein sequence ID" value="ESV54433.1"/>
    <property type="molecule type" value="Genomic_DNA"/>
</dbReference>
<dbReference type="PIRSF" id="PIRSF005962">
    <property type="entry name" value="Pept_M20D_amidohydro"/>
    <property type="match status" value="1"/>
</dbReference>
<keyword evidence="2" id="KW-0378">Hydrolase</keyword>
<evidence type="ECO:0000256" key="3">
    <source>
        <dbReference type="ARBA" id="ARBA00022915"/>
    </source>
</evidence>
<comment type="caution">
    <text evidence="7">The sequence shown here is derived from an EMBL/GenBank/DDBJ whole genome shotgun (WGS) entry which is preliminary data.</text>
</comment>
<feature type="binding site" evidence="5">
    <location>
        <position position="104"/>
    </location>
    <ligand>
        <name>Mn(2+)</name>
        <dbReference type="ChEBI" id="CHEBI:29035"/>
        <label>2</label>
    </ligand>
</feature>
<dbReference type="AlphaFoldDB" id="V6Z117"/>
<evidence type="ECO:0000259" key="6">
    <source>
        <dbReference type="Pfam" id="PF07687"/>
    </source>
</evidence>
<evidence type="ECO:0000256" key="2">
    <source>
        <dbReference type="ARBA" id="ARBA00022801"/>
    </source>
</evidence>
<dbReference type="NCBIfam" id="TIGR01891">
    <property type="entry name" value="amidohydrolases"/>
    <property type="match status" value="1"/>
</dbReference>
<gene>
    <name evidence="7" type="ORF">SAG0136_04030</name>
</gene>
<dbReference type="GO" id="GO:0009085">
    <property type="term" value="P:lysine biosynthetic process"/>
    <property type="evidence" value="ECO:0007669"/>
    <property type="project" value="UniProtKB-KW"/>
</dbReference>
<dbReference type="Gene3D" id="3.30.70.360">
    <property type="match status" value="1"/>
</dbReference>
<feature type="binding site" evidence="5">
    <location>
        <position position="102"/>
    </location>
    <ligand>
        <name>Mn(2+)</name>
        <dbReference type="ChEBI" id="CHEBI:29035"/>
        <label>2</label>
    </ligand>
</feature>
<sequence>MVDIQKMVKEEEAKMIADRRYLHQHPELGFQEFETTNYLAAFLDDLGVTYRRLDPTGLVGELAGKRAGKTILLRADIDALPINEVKKDLPYASQTENVMHACGHDSHMAMLMTAIRVLNRLEGDFSGTVRFIFQPAEETGRGAKAMIKQGVLEGVDEAFGMHIWSQLPVGTVSCVEGPSFGAADFFTVTFEGKGGHGAQPHLSKDALIMGAHFATAVQTAVSRMVDPIESGVLTIGTFHSGQKQNVIAQTAELSGTVRTFYPDARDTIENAINDIANHTAQMFGGQTTVQYDRLTTIVNNTPESAKRVRDIVDTQMPSADFVDTVKMMVGEDFGYFTDEVPGAFALVGSGNKEKDAHWPHHHERFDLDEDSFARGAELYVRYALDYLN</sequence>
<dbReference type="Pfam" id="PF07687">
    <property type="entry name" value="M20_dimer"/>
    <property type="match status" value="1"/>
</dbReference>
<dbReference type="GO" id="GO:0019877">
    <property type="term" value="P:diaminopimelate biosynthetic process"/>
    <property type="evidence" value="ECO:0007669"/>
    <property type="project" value="UniProtKB-KW"/>
</dbReference>
<dbReference type="PANTHER" id="PTHR11014">
    <property type="entry name" value="PEPTIDASE M20 FAMILY MEMBER"/>
    <property type="match status" value="1"/>
</dbReference>
<keyword evidence="1" id="KW-0028">Amino-acid biosynthesis</keyword>
<feature type="binding site" evidence="5">
    <location>
        <position position="138"/>
    </location>
    <ligand>
        <name>Mn(2+)</name>
        <dbReference type="ChEBI" id="CHEBI:29035"/>
        <label>2</label>
    </ligand>
</feature>
<keyword evidence="3" id="KW-0220">Diaminopimelate biosynthesis</keyword>
<protein>
    <submittedName>
        <fullName evidence="7">Peptidase M20</fullName>
    </submittedName>
</protein>
<dbReference type="GO" id="GO:0046872">
    <property type="term" value="F:metal ion binding"/>
    <property type="evidence" value="ECO:0007669"/>
    <property type="project" value="UniProtKB-KW"/>
</dbReference>
<dbReference type="SUPFAM" id="SSF53187">
    <property type="entry name" value="Zn-dependent exopeptidases"/>
    <property type="match status" value="1"/>
</dbReference>
<dbReference type="FunFam" id="3.30.70.360:FF:000001">
    <property type="entry name" value="N-acetyldiaminopimelate deacetylase"/>
    <property type="match status" value="1"/>
</dbReference>
<evidence type="ECO:0000256" key="1">
    <source>
        <dbReference type="ARBA" id="ARBA00022605"/>
    </source>
</evidence>
<keyword evidence="4" id="KW-0457">Lysine biosynthesis</keyword>
<evidence type="ECO:0000256" key="4">
    <source>
        <dbReference type="ARBA" id="ARBA00023154"/>
    </source>
</evidence>
<evidence type="ECO:0000313" key="7">
    <source>
        <dbReference type="EMBL" id="ESV54433.1"/>
    </source>
</evidence>
<dbReference type="InterPro" id="IPR017439">
    <property type="entry name" value="Amidohydrolase"/>
</dbReference>
<keyword evidence="5" id="KW-0479">Metal-binding</keyword>
<dbReference type="InterPro" id="IPR002933">
    <property type="entry name" value="Peptidase_M20"/>
</dbReference>
<dbReference type="SUPFAM" id="SSF55031">
    <property type="entry name" value="Bacterial exopeptidase dimerisation domain"/>
    <property type="match status" value="1"/>
</dbReference>
<dbReference type="InterPro" id="IPR011650">
    <property type="entry name" value="Peptidase_M20_dimer"/>
</dbReference>
<name>V6Z117_STRAG</name>
<dbReference type="PANTHER" id="PTHR11014:SF63">
    <property type="entry name" value="METALLOPEPTIDASE, PUTATIVE (AFU_ORTHOLOGUE AFUA_6G09600)-RELATED"/>
    <property type="match status" value="1"/>
</dbReference>
<feature type="domain" description="Peptidase M20 dimerisation" evidence="6">
    <location>
        <begin position="186"/>
        <end position="279"/>
    </location>
</feature>